<sequence>MNEEKCEEEVLKIESYFETVCRYLLTEDISRKEVDDVIEKSIDSIWSIHRTGFAIWDDLGPDDTIFFIFEEGNIQNIFNKCMQTQQTYDLQQMVSKLAQLQYDTSKYYSKEDIMTIFPLTLLNMFFILFMFEVVEGKKIFMDNILSIYTNVISKMDLPEGQQESFYSEVILGMTSLMQKIIFYKICTLKKSRNYFTLLLENWTILFNSIK</sequence>
<evidence type="ECO:0000256" key="1">
    <source>
        <dbReference type="SAM" id="Phobius"/>
    </source>
</evidence>
<keyword evidence="1" id="KW-1133">Transmembrane helix</keyword>
<evidence type="ECO:0000313" key="2">
    <source>
        <dbReference type="EMBL" id="NMK38234.1"/>
    </source>
</evidence>
<gene>
    <name evidence="2" type="ORF">HG933_02295</name>
</gene>
<keyword evidence="1" id="KW-0812">Transmembrane</keyword>
<dbReference type="AlphaFoldDB" id="A0A848ERX4"/>
<dbReference type="EMBL" id="JABBJH010000002">
    <property type="protein sequence ID" value="NMK38234.1"/>
    <property type="molecule type" value="Genomic_DNA"/>
</dbReference>
<keyword evidence="1" id="KW-0472">Membrane</keyword>
<accession>A0A848ERX4</accession>
<dbReference type="RefSeq" id="WP_169013146.1">
    <property type="nucleotide sequence ID" value="NZ_JABBJH010000002.1"/>
</dbReference>
<proteinExistence type="predicted"/>
<feature type="transmembrane region" description="Helical" evidence="1">
    <location>
        <begin position="113"/>
        <end position="131"/>
    </location>
</feature>
<comment type="caution">
    <text evidence="2">The sequence shown here is derived from an EMBL/GenBank/DDBJ whole genome shotgun (WGS) entry which is preliminary data.</text>
</comment>
<protein>
    <submittedName>
        <fullName evidence="2">Uncharacterized protein</fullName>
    </submittedName>
</protein>
<evidence type="ECO:0000313" key="3">
    <source>
        <dbReference type="Proteomes" id="UP000536773"/>
    </source>
</evidence>
<dbReference type="Proteomes" id="UP000536773">
    <property type="component" value="Unassembled WGS sequence"/>
</dbReference>
<name>A0A848ERX4_MEGEL</name>
<reference evidence="2 3" key="1">
    <citation type="submission" date="2020-04" db="EMBL/GenBank/DDBJ databases">
        <authorList>
            <person name="Hitch T.C.A."/>
            <person name="Wylensek D."/>
            <person name="Clavel T."/>
        </authorList>
    </citation>
    <scope>NUCLEOTIDE SEQUENCE [LARGE SCALE GENOMIC DNA]</scope>
    <source>
        <strain evidence="2 3">WCA-386-APC-2A</strain>
    </source>
</reference>
<organism evidence="2 3">
    <name type="scientific">Megasphaera elsdenii</name>
    <dbReference type="NCBI Taxonomy" id="907"/>
    <lineage>
        <taxon>Bacteria</taxon>
        <taxon>Bacillati</taxon>
        <taxon>Bacillota</taxon>
        <taxon>Negativicutes</taxon>
        <taxon>Veillonellales</taxon>
        <taxon>Veillonellaceae</taxon>
        <taxon>Megasphaera</taxon>
    </lineage>
</organism>